<evidence type="ECO:0000313" key="6">
    <source>
        <dbReference type="Proteomes" id="UP001212803"/>
    </source>
</evidence>
<name>A0ABY7MAW5_9CHLR</name>
<proteinExistence type="inferred from homology"/>
<feature type="domain" description="Lipid/polyisoprenoid-binding YceI-like" evidence="4">
    <location>
        <begin position="81"/>
        <end position="252"/>
    </location>
</feature>
<keyword evidence="6" id="KW-1185">Reference proteome</keyword>
<protein>
    <submittedName>
        <fullName evidence="5">YceI family protein</fullName>
    </submittedName>
</protein>
<dbReference type="Pfam" id="PF04264">
    <property type="entry name" value="YceI"/>
    <property type="match status" value="1"/>
</dbReference>
<dbReference type="Proteomes" id="UP001212803">
    <property type="component" value="Chromosome"/>
</dbReference>
<evidence type="ECO:0000256" key="1">
    <source>
        <dbReference type="ARBA" id="ARBA00008812"/>
    </source>
</evidence>
<accession>A0ABY7MAW5</accession>
<evidence type="ECO:0000259" key="4">
    <source>
        <dbReference type="SMART" id="SM00867"/>
    </source>
</evidence>
<dbReference type="SUPFAM" id="SSF101874">
    <property type="entry name" value="YceI-like"/>
    <property type="match status" value="1"/>
</dbReference>
<evidence type="ECO:0000256" key="3">
    <source>
        <dbReference type="SAM" id="Phobius"/>
    </source>
</evidence>
<dbReference type="RefSeq" id="WP_270057710.1">
    <property type="nucleotide sequence ID" value="NZ_CP115149.1"/>
</dbReference>
<sequence>MNRKLLMFGGGGLAAVAIAAFAVWFFFIRSDAPEEVSLEGALETLRTPTATGQASGGSTPAAGATGQAGSGSSAAGGIDGAWGIASAGETFVGYRVQEELAQIGAVTAVGRTSEVRGTVTIRDGTVQPGSSFTANLQTLRSDRSQRDNALRRQALETDLFPNATFTLKEAVQLPAGFANGEAFSTTLKGALELHGVTRDVEIPVQAKVENGLIVVVGSIEIKFADYDIAQPRAAIVLSVDDKGVMEFQLFLQKQ</sequence>
<evidence type="ECO:0000256" key="2">
    <source>
        <dbReference type="SAM" id="MobiDB-lite"/>
    </source>
</evidence>
<gene>
    <name evidence="5" type="ORF">O0235_06420</name>
</gene>
<comment type="similarity">
    <text evidence="1">Belongs to the UPF0312 family.</text>
</comment>
<dbReference type="SMART" id="SM00867">
    <property type="entry name" value="YceI"/>
    <property type="match status" value="1"/>
</dbReference>
<keyword evidence="3" id="KW-0812">Transmembrane</keyword>
<dbReference type="EMBL" id="CP115149">
    <property type="protein sequence ID" value="WBL37197.1"/>
    <property type="molecule type" value="Genomic_DNA"/>
</dbReference>
<evidence type="ECO:0000313" key="5">
    <source>
        <dbReference type="EMBL" id="WBL37197.1"/>
    </source>
</evidence>
<dbReference type="InterPro" id="IPR007372">
    <property type="entry name" value="Lipid/polyisoprenoid-bd_YceI"/>
</dbReference>
<feature type="region of interest" description="Disordered" evidence="2">
    <location>
        <begin position="48"/>
        <end position="70"/>
    </location>
</feature>
<organism evidence="5 6">
    <name type="scientific">Tepidiforma flava</name>
    <dbReference type="NCBI Taxonomy" id="3004094"/>
    <lineage>
        <taxon>Bacteria</taxon>
        <taxon>Bacillati</taxon>
        <taxon>Chloroflexota</taxon>
        <taxon>Tepidiformia</taxon>
        <taxon>Tepidiformales</taxon>
        <taxon>Tepidiformaceae</taxon>
        <taxon>Tepidiforma</taxon>
    </lineage>
</organism>
<keyword evidence="3" id="KW-0472">Membrane</keyword>
<dbReference type="Gene3D" id="2.40.128.110">
    <property type="entry name" value="Lipid/polyisoprenoid-binding, YceI-like"/>
    <property type="match status" value="1"/>
</dbReference>
<feature type="transmembrane region" description="Helical" evidence="3">
    <location>
        <begin position="5"/>
        <end position="27"/>
    </location>
</feature>
<dbReference type="PANTHER" id="PTHR34406:SF1">
    <property type="entry name" value="PROTEIN YCEI"/>
    <property type="match status" value="1"/>
</dbReference>
<reference evidence="5 6" key="1">
    <citation type="journal article" date="2023" name="ISME J.">
        <title>Thermophilic Dehalococcoidia with unusual traits shed light on an unexpected past.</title>
        <authorList>
            <person name="Palmer M."/>
            <person name="Covington J.K."/>
            <person name="Zhou E.M."/>
            <person name="Thomas S.C."/>
            <person name="Habib N."/>
            <person name="Seymour C.O."/>
            <person name="Lai D."/>
            <person name="Johnston J."/>
            <person name="Hashimi A."/>
            <person name="Jiao J.Y."/>
            <person name="Muok A.R."/>
            <person name="Liu L."/>
            <person name="Xian W.D."/>
            <person name="Zhi X.Y."/>
            <person name="Li M.M."/>
            <person name="Silva L.P."/>
            <person name="Bowen B.P."/>
            <person name="Louie K."/>
            <person name="Briegel A."/>
            <person name="Pett-Ridge J."/>
            <person name="Weber P.K."/>
            <person name="Tocheva E.I."/>
            <person name="Woyke T."/>
            <person name="Northen T.R."/>
            <person name="Mayali X."/>
            <person name="Li W.J."/>
            <person name="Hedlund B.P."/>
        </authorList>
    </citation>
    <scope>NUCLEOTIDE SEQUENCE [LARGE SCALE GENOMIC DNA]</scope>
    <source>
        <strain evidence="5 6">YIM 72310</strain>
    </source>
</reference>
<dbReference type="PANTHER" id="PTHR34406">
    <property type="entry name" value="PROTEIN YCEI"/>
    <property type="match status" value="1"/>
</dbReference>
<dbReference type="InterPro" id="IPR036761">
    <property type="entry name" value="TTHA0802/YceI-like_sf"/>
</dbReference>
<keyword evidence="3" id="KW-1133">Transmembrane helix</keyword>